<dbReference type="GO" id="GO:0003993">
    <property type="term" value="F:acid phosphatase activity"/>
    <property type="evidence" value="ECO:0007669"/>
    <property type="project" value="InterPro"/>
</dbReference>
<dbReference type="PANTHER" id="PTHR22953">
    <property type="entry name" value="ACID PHOSPHATASE RELATED"/>
    <property type="match status" value="1"/>
</dbReference>
<dbReference type="KEGG" id="fya:KMW28_26430"/>
<keyword evidence="1" id="KW-0732">Signal</keyword>
<dbReference type="SUPFAM" id="SSF56300">
    <property type="entry name" value="Metallo-dependent phosphatases"/>
    <property type="match status" value="1"/>
</dbReference>
<dbReference type="GO" id="GO:0046872">
    <property type="term" value="F:metal ion binding"/>
    <property type="evidence" value="ECO:0007669"/>
    <property type="project" value="InterPro"/>
</dbReference>
<evidence type="ECO:0000313" key="5">
    <source>
        <dbReference type="Proteomes" id="UP000678679"/>
    </source>
</evidence>
<gene>
    <name evidence="4" type="ORF">KMW28_26430</name>
</gene>
<protein>
    <submittedName>
        <fullName evidence="4">Fibronectin type III domain-containing protein</fullName>
    </submittedName>
</protein>
<keyword evidence="5" id="KW-1185">Reference proteome</keyword>
<dbReference type="PANTHER" id="PTHR22953:SF153">
    <property type="entry name" value="PURPLE ACID PHOSPHATASE"/>
    <property type="match status" value="1"/>
</dbReference>
<dbReference type="Gene3D" id="3.60.21.10">
    <property type="match status" value="1"/>
</dbReference>
<dbReference type="Pfam" id="PF16656">
    <property type="entry name" value="Pur_ac_phosph_N"/>
    <property type="match status" value="1"/>
</dbReference>
<organism evidence="4 5">
    <name type="scientific">Flammeovirga yaeyamensis</name>
    <dbReference type="NCBI Taxonomy" id="367791"/>
    <lineage>
        <taxon>Bacteria</taxon>
        <taxon>Pseudomonadati</taxon>
        <taxon>Bacteroidota</taxon>
        <taxon>Cytophagia</taxon>
        <taxon>Cytophagales</taxon>
        <taxon>Flammeovirgaceae</taxon>
        <taxon>Flammeovirga</taxon>
    </lineage>
</organism>
<dbReference type="AlphaFoldDB" id="A0AAX1NAF6"/>
<evidence type="ECO:0000256" key="1">
    <source>
        <dbReference type="ARBA" id="ARBA00022729"/>
    </source>
</evidence>
<proteinExistence type="predicted"/>
<dbReference type="SUPFAM" id="SSF49363">
    <property type="entry name" value="Purple acid phosphatase, N-terminal domain"/>
    <property type="match status" value="1"/>
</dbReference>
<dbReference type="InterPro" id="IPR029052">
    <property type="entry name" value="Metallo-depent_PP-like"/>
</dbReference>
<evidence type="ECO:0000259" key="2">
    <source>
        <dbReference type="Pfam" id="PF00149"/>
    </source>
</evidence>
<dbReference type="Pfam" id="PF00149">
    <property type="entry name" value="Metallophos"/>
    <property type="match status" value="1"/>
</dbReference>
<dbReference type="Proteomes" id="UP000678679">
    <property type="component" value="Chromosome 2"/>
</dbReference>
<dbReference type="EMBL" id="CP076133">
    <property type="protein sequence ID" value="QWG04435.1"/>
    <property type="molecule type" value="Genomic_DNA"/>
</dbReference>
<dbReference type="InterPro" id="IPR015914">
    <property type="entry name" value="PAPs_N"/>
</dbReference>
<dbReference type="Gene3D" id="2.60.40.380">
    <property type="entry name" value="Purple acid phosphatase-like, N-terminal"/>
    <property type="match status" value="1"/>
</dbReference>
<dbReference type="InterPro" id="IPR004843">
    <property type="entry name" value="Calcineurin-like_PHP"/>
</dbReference>
<dbReference type="RefSeq" id="WP_169663896.1">
    <property type="nucleotide sequence ID" value="NZ_CP076133.1"/>
</dbReference>
<evidence type="ECO:0000259" key="3">
    <source>
        <dbReference type="Pfam" id="PF16656"/>
    </source>
</evidence>
<reference evidence="4 5" key="1">
    <citation type="submission" date="2021-05" db="EMBL/GenBank/DDBJ databases">
        <title>Comparative genomic studies on the polysaccharide-degrading batcterial strains of the Flammeovirga genus.</title>
        <authorList>
            <person name="Zewei F."/>
            <person name="Zheng Z."/>
            <person name="Yu L."/>
            <person name="Ruyue G."/>
            <person name="Yanhong M."/>
            <person name="Yuanyuan C."/>
            <person name="Jingyan G."/>
            <person name="Wenjun H."/>
        </authorList>
    </citation>
    <scope>NUCLEOTIDE SEQUENCE [LARGE SCALE GENOMIC DNA]</scope>
    <source>
        <strain evidence="4 5">NBRC:100898</strain>
    </source>
</reference>
<dbReference type="InterPro" id="IPR039331">
    <property type="entry name" value="PAPs-like"/>
</dbReference>
<evidence type="ECO:0000313" key="4">
    <source>
        <dbReference type="EMBL" id="QWG04435.1"/>
    </source>
</evidence>
<feature type="domain" description="Calcineurin-like phosphoesterase" evidence="2">
    <location>
        <begin position="164"/>
        <end position="344"/>
    </location>
</feature>
<name>A0AAX1NAF6_9BACT</name>
<sequence>MKLKTLFTLILSILLISNIIGHPPHDHDHDGLHHWEKPSKDPDRIILTFNGNPATSRAVTWRTDNTIKNAVAQIAEATVNSKFVDDAERLTAKTEEFDLGQYKGNKSLIVHYHSVVFDQLKPNTLYVYRVGDGKEHWSEWIQFRTAKNEYAPTQFVYFGDAQNDVLEHWSRVIRQAYQTAPNASFVVHAGDLINKAHQDQEWAEWYKAGGFIHSQWTAVPVVGNHEFRSLAKNEPKQLSIQWRPQFTLPVEESLSKELHETVYTIDYQDVRIIVLNSNDKLEEQTKYIEDQLKDCTAKWKIITCHHSVFAPAKGRNFQYARDHWKPLLDKYNVDLVLNGHDHTYARGHVPVRTTKKSTDLQTVYVTSVSGPKQYELDTEQMKTYKKDGYELDKSGEQTQFYQVITIEENELTYVAYTVLGDEYDRMVISKDFKSGKKKLKQ</sequence>
<feature type="domain" description="Purple acid phosphatase N-terminal" evidence="3">
    <location>
        <begin position="42"/>
        <end position="145"/>
    </location>
</feature>
<dbReference type="InterPro" id="IPR008963">
    <property type="entry name" value="Purple_acid_Pase-like_N"/>
</dbReference>
<accession>A0AAX1NAF6</accession>